<dbReference type="Proteomes" id="UP000269221">
    <property type="component" value="Unassembled WGS sequence"/>
</dbReference>
<comment type="caution">
    <text evidence="1">The sequence shown here is derived from an EMBL/GenBank/DDBJ whole genome shotgun (WGS) entry which is preliminary data.</text>
</comment>
<evidence type="ECO:0000313" key="2">
    <source>
        <dbReference type="Proteomes" id="UP000269221"/>
    </source>
</evidence>
<organism evidence="1 2">
    <name type="scientific">Hirundo rustica rustica</name>
    <dbReference type="NCBI Taxonomy" id="333673"/>
    <lineage>
        <taxon>Eukaryota</taxon>
        <taxon>Metazoa</taxon>
        <taxon>Chordata</taxon>
        <taxon>Craniata</taxon>
        <taxon>Vertebrata</taxon>
        <taxon>Euteleostomi</taxon>
        <taxon>Archelosauria</taxon>
        <taxon>Archosauria</taxon>
        <taxon>Dinosauria</taxon>
        <taxon>Saurischia</taxon>
        <taxon>Theropoda</taxon>
        <taxon>Coelurosauria</taxon>
        <taxon>Aves</taxon>
        <taxon>Neognathae</taxon>
        <taxon>Neoaves</taxon>
        <taxon>Telluraves</taxon>
        <taxon>Australaves</taxon>
        <taxon>Passeriformes</taxon>
        <taxon>Sylvioidea</taxon>
        <taxon>Hirundinidae</taxon>
        <taxon>Hirundo</taxon>
    </lineage>
</organism>
<gene>
    <name evidence="1" type="ORF">DUI87_20673</name>
</gene>
<keyword evidence="2" id="KW-1185">Reference proteome</keyword>
<protein>
    <submittedName>
        <fullName evidence="1">Uncharacterized protein</fullName>
    </submittedName>
</protein>
<dbReference type="AlphaFoldDB" id="A0A3M0JWD7"/>
<proteinExistence type="predicted"/>
<sequence length="126" mass="13987">MRKELLGSGLCRGRTPKNKAVISTPRSKEQTLPFAINGHLGLSKEPPQPPIKKNTEVLKCVQRRTTELVKGLEHESDVEWLRELGFSLGKRRFRGDLTTLYNDLIGGCSQVGLASSSGKKGEDERQ</sequence>
<dbReference type="STRING" id="333673.A0A3M0JWD7"/>
<evidence type="ECO:0000313" key="1">
    <source>
        <dbReference type="EMBL" id="RMC03474.1"/>
    </source>
</evidence>
<dbReference type="EMBL" id="QRBI01000131">
    <property type="protein sequence ID" value="RMC03474.1"/>
    <property type="molecule type" value="Genomic_DNA"/>
</dbReference>
<dbReference type="OrthoDB" id="276744at2759"/>
<name>A0A3M0JWD7_HIRRU</name>
<accession>A0A3M0JWD7</accession>
<reference evidence="1 2" key="1">
    <citation type="submission" date="2018-07" db="EMBL/GenBank/DDBJ databases">
        <title>A high quality draft genome assembly of the barn swallow (H. rustica rustica).</title>
        <authorList>
            <person name="Formenti G."/>
            <person name="Chiara M."/>
            <person name="Poveda L."/>
            <person name="Francoijs K.-J."/>
            <person name="Bonisoli-Alquati A."/>
            <person name="Canova L."/>
            <person name="Gianfranceschi L."/>
            <person name="Horner D.S."/>
            <person name="Saino N."/>
        </authorList>
    </citation>
    <scope>NUCLEOTIDE SEQUENCE [LARGE SCALE GENOMIC DNA]</scope>
    <source>
        <strain evidence="1">Chelidonia</strain>
        <tissue evidence="1">Blood</tissue>
    </source>
</reference>